<evidence type="ECO:0000259" key="4">
    <source>
        <dbReference type="Pfam" id="PF00891"/>
    </source>
</evidence>
<dbReference type="PANTHER" id="PTHR43712:SF12">
    <property type="entry name" value="STERIGMATOCYSTIN 8-O-METHYLTRANSFERASE"/>
    <property type="match status" value="1"/>
</dbReference>
<dbReference type="Proteomes" id="UP000481858">
    <property type="component" value="Unassembled WGS sequence"/>
</dbReference>
<keyword evidence="3" id="KW-0949">S-adenosyl-L-methionine</keyword>
<keyword evidence="1" id="KW-0489">Methyltransferase</keyword>
<protein>
    <recommendedName>
        <fullName evidence="4">O-methyltransferase C-terminal domain-containing protein</fullName>
    </recommendedName>
</protein>
<dbReference type="GO" id="GO:0032259">
    <property type="term" value="P:methylation"/>
    <property type="evidence" value="ECO:0007669"/>
    <property type="project" value="UniProtKB-KW"/>
</dbReference>
<evidence type="ECO:0000256" key="3">
    <source>
        <dbReference type="ARBA" id="ARBA00022691"/>
    </source>
</evidence>
<dbReference type="OrthoDB" id="1606438at2759"/>
<dbReference type="GO" id="GO:0008171">
    <property type="term" value="F:O-methyltransferase activity"/>
    <property type="evidence" value="ECO:0007669"/>
    <property type="project" value="InterPro"/>
</dbReference>
<name>A0A7C8IHW7_9PEZI</name>
<accession>A0A7C8IHW7</accession>
<dbReference type="Gene3D" id="3.40.50.150">
    <property type="entry name" value="Vaccinia Virus protein VP39"/>
    <property type="match status" value="1"/>
</dbReference>
<dbReference type="PANTHER" id="PTHR43712">
    <property type="entry name" value="PUTATIVE (AFU_ORTHOLOGUE AFUA_4G14580)-RELATED"/>
    <property type="match status" value="1"/>
</dbReference>
<dbReference type="EMBL" id="WUBL01000166">
    <property type="protein sequence ID" value="KAF2964106.1"/>
    <property type="molecule type" value="Genomic_DNA"/>
</dbReference>
<evidence type="ECO:0000313" key="6">
    <source>
        <dbReference type="Proteomes" id="UP000481858"/>
    </source>
</evidence>
<evidence type="ECO:0000313" key="5">
    <source>
        <dbReference type="EMBL" id="KAF2964106.1"/>
    </source>
</evidence>
<organism evidence="5 6">
    <name type="scientific">Xylaria multiplex</name>
    <dbReference type="NCBI Taxonomy" id="323545"/>
    <lineage>
        <taxon>Eukaryota</taxon>
        <taxon>Fungi</taxon>
        <taxon>Dikarya</taxon>
        <taxon>Ascomycota</taxon>
        <taxon>Pezizomycotina</taxon>
        <taxon>Sordariomycetes</taxon>
        <taxon>Xylariomycetidae</taxon>
        <taxon>Xylariales</taxon>
        <taxon>Xylariaceae</taxon>
        <taxon>Xylaria</taxon>
    </lineage>
</organism>
<dbReference type="PROSITE" id="PS51683">
    <property type="entry name" value="SAM_OMT_II"/>
    <property type="match status" value="1"/>
</dbReference>
<proteinExistence type="predicted"/>
<feature type="domain" description="O-methyltransferase C-terminal" evidence="4">
    <location>
        <begin position="208"/>
        <end position="398"/>
    </location>
</feature>
<dbReference type="CDD" id="cd02440">
    <property type="entry name" value="AdoMet_MTases"/>
    <property type="match status" value="1"/>
</dbReference>
<sequence>MAKLSHEAPGSIVQLAATILENTRAIDTFLKEEGLPGPSLHPNAPATPQLSAEVDLCLQQALASIDELTALLLGPLGWLKLQVGHVYNMVSLHALYRFSIPTQFSIGEEASIRDVSMRCSDNGDAMSRILQHAVTNRFLAQPRPGYIAHSACSTLLSQSPALMDWVGSACEDLWPAASQVIPALLKWPELPALPSHTAFNVAENTDRPFFQALASDPQRTRRFASAMGLMQSMPGFEPLAALDAYDWASLRSATVIDVGGSDGAFATALKRKYPTLRVIVQDLPGVIESTRSHLDAAADVILQAHNFFDLQPAQDVDVYFFRLILHDWPDEFCSKILRQLIPTLKPGTRIIVNDLMVPPLGSVPIYQERQIRCQDLAMLALFNSKERSREEWTKLITATDTRFRINSIIQVSTSPLGLLEIVWTP</sequence>
<dbReference type="SUPFAM" id="SSF53335">
    <property type="entry name" value="S-adenosyl-L-methionine-dependent methyltransferases"/>
    <property type="match status" value="1"/>
</dbReference>
<comment type="caution">
    <text evidence="5">The sequence shown here is derived from an EMBL/GenBank/DDBJ whole genome shotgun (WGS) entry which is preliminary data.</text>
</comment>
<dbReference type="AlphaFoldDB" id="A0A7C8IHW7"/>
<keyword evidence="2" id="KW-0808">Transferase</keyword>
<reference evidence="5 6" key="1">
    <citation type="submission" date="2019-12" db="EMBL/GenBank/DDBJ databases">
        <title>Draft genome sequence of the ascomycete Xylaria multiplex DSM 110363.</title>
        <authorList>
            <person name="Buettner E."/>
            <person name="Kellner H."/>
        </authorList>
    </citation>
    <scope>NUCLEOTIDE SEQUENCE [LARGE SCALE GENOMIC DNA]</scope>
    <source>
        <strain evidence="5 6">DSM 110363</strain>
    </source>
</reference>
<dbReference type="Pfam" id="PF00891">
    <property type="entry name" value="Methyltransf_2"/>
    <property type="match status" value="1"/>
</dbReference>
<keyword evidence="6" id="KW-1185">Reference proteome</keyword>
<dbReference type="InterPro" id="IPR001077">
    <property type="entry name" value="COMT_C"/>
</dbReference>
<dbReference type="InterPro" id="IPR029063">
    <property type="entry name" value="SAM-dependent_MTases_sf"/>
</dbReference>
<gene>
    <name evidence="5" type="ORF">GQX73_g9477</name>
</gene>
<evidence type="ECO:0000256" key="2">
    <source>
        <dbReference type="ARBA" id="ARBA00022679"/>
    </source>
</evidence>
<dbReference type="InterPro" id="IPR016461">
    <property type="entry name" value="COMT-like"/>
</dbReference>
<dbReference type="InParanoid" id="A0A7C8IHW7"/>
<evidence type="ECO:0000256" key="1">
    <source>
        <dbReference type="ARBA" id="ARBA00022603"/>
    </source>
</evidence>